<accession>A0A0H1R8R0</accession>
<keyword evidence="3" id="KW-1185">Reference proteome</keyword>
<feature type="transmembrane region" description="Helical" evidence="1">
    <location>
        <begin position="12"/>
        <end position="28"/>
    </location>
</feature>
<dbReference type="RefSeq" id="WP_047190833.1">
    <property type="nucleotide sequence ID" value="NZ_LCYG01000055.1"/>
</dbReference>
<organism evidence="2 3">
    <name type="scientific">Microvirga vignae</name>
    <dbReference type="NCBI Taxonomy" id="1225564"/>
    <lineage>
        <taxon>Bacteria</taxon>
        <taxon>Pseudomonadati</taxon>
        <taxon>Pseudomonadota</taxon>
        <taxon>Alphaproteobacteria</taxon>
        <taxon>Hyphomicrobiales</taxon>
        <taxon>Methylobacteriaceae</taxon>
        <taxon>Microvirga</taxon>
    </lineage>
</organism>
<gene>
    <name evidence="2" type="ORF">AA309_20285</name>
</gene>
<dbReference type="AlphaFoldDB" id="A0A0H1R8R0"/>
<dbReference type="EMBL" id="LCYG01000055">
    <property type="protein sequence ID" value="KLK91434.1"/>
    <property type="molecule type" value="Genomic_DNA"/>
</dbReference>
<evidence type="ECO:0000256" key="1">
    <source>
        <dbReference type="SAM" id="Phobius"/>
    </source>
</evidence>
<dbReference type="Proteomes" id="UP000035489">
    <property type="component" value="Unassembled WGS sequence"/>
</dbReference>
<reference evidence="2 3" key="1">
    <citation type="submission" date="2015-05" db="EMBL/GenBank/DDBJ databases">
        <title>Draft genome sequence of Microvirga vignae strain BR3299, a novel nitrogen fixing bacteria isolated from Brazil semi-aired region.</title>
        <authorList>
            <person name="Zilli J.E."/>
            <person name="Passos S.R."/>
            <person name="Leite J."/>
            <person name="Baldani J.I."/>
            <person name="Xavier G.R."/>
            <person name="Rumjaneck N.G."/>
            <person name="Simoes-Araujo J.L."/>
        </authorList>
    </citation>
    <scope>NUCLEOTIDE SEQUENCE [LARGE SCALE GENOMIC DNA]</scope>
    <source>
        <strain evidence="2 3">BR3299</strain>
    </source>
</reference>
<comment type="caution">
    <text evidence="2">The sequence shown here is derived from an EMBL/GenBank/DDBJ whole genome shotgun (WGS) entry which is preliminary data.</text>
</comment>
<keyword evidence="1" id="KW-0472">Membrane</keyword>
<keyword evidence="1" id="KW-1133">Transmembrane helix</keyword>
<name>A0A0H1R8R0_9HYPH</name>
<evidence type="ECO:0000313" key="2">
    <source>
        <dbReference type="EMBL" id="KLK91434.1"/>
    </source>
</evidence>
<protein>
    <submittedName>
        <fullName evidence="2">Uncharacterized protein</fullName>
    </submittedName>
</protein>
<keyword evidence="1" id="KW-0812">Transmembrane</keyword>
<proteinExistence type="predicted"/>
<dbReference type="PATRIC" id="fig|1225564.3.peg.5374"/>
<evidence type="ECO:0000313" key="3">
    <source>
        <dbReference type="Proteomes" id="UP000035489"/>
    </source>
</evidence>
<sequence length="121" mass="13655">MADTPSLQETSLTFGGLLLVAGIVWSIFKGRDWLDMKIRAEAVSICEPLKIEHAALKIRVEMLEKDLNEFKVQASKSFVSNDAVIRLEDRLEEGFKSMRAELSDIRETLMKTIIEAGRARS</sequence>